<evidence type="ECO:0000256" key="1">
    <source>
        <dbReference type="SAM" id="MobiDB-lite"/>
    </source>
</evidence>
<keyword evidence="2" id="KW-0732">Signal</keyword>
<feature type="chain" id="PRO_5045413597" description="SH3 domain-containing protein" evidence="2">
    <location>
        <begin position="21"/>
        <end position="132"/>
    </location>
</feature>
<dbReference type="EMBL" id="JAWXVI010000003">
    <property type="protein sequence ID" value="MDX6188679.1"/>
    <property type="molecule type" value="Genomic_DNA"/>
</dbReference>
<organism evidence="3 4">
    <name type="scientific">Flavobacterium cupriresistens</name>
    <dbReference type="NCBI Taxonomy" id="2893885"/>
    <lineage>
        <taxon>Bacteria</taxon>
        <taxon>Pseudomonadati</taxon>
        <taxon>Bacteroidota</taxon>
        <taxon>Flavobacteriia</taxon>
        <taxon>Flavobacteriales</taxon>
        <taxon>Flavobacteriaceae</taxon>
        <taxon>Flavobacterium</taxon>
    </lineage>
</organism>
<sequence length="132" mass="14781">MKKFLLIALLFILNSCATNYYYVNIDEDTTIYSSKEGTQSVALIPKGSGAYINRSDKKQRQIKWGDYKGWVINPVYNNSSLSSSSTRPDSSTQNYNRSSTTTSSGGSVSVKGYTRKDGTYVRPHTRSAARRR</sequence>
<evidence type="ECO:0000256" key="2">
    <source>
        <dbReference type="SAM" id="SignalP"/>
    </source>
</evidence>
<evidence type="ECO:0000313" key="3">
    <source>
        <dbReference type="EMBL" id="MDX6188679.1"/>
    </source>
</evidence>
<keyword evidence="4" id="KW-1185">Reference proteome</keyword>
<feature type="signal peptide" evidence="2">
    <location>
        <begin position="1"/>
        <end position="20"/>
    </location>
</feature>
<protein>
    <recommendedName>
        <fullName evidence="5">SH3 domain-containing protein</fullName>
    </recommendedName>
</protein>
<evidence type="ECO:0008006" key="5">
    <source>
        <dbReference type="Google" id="ProtNLM"/>
    </source>
</evidence>
<proteinExistence type="predicted"/>
<dbReference type="Proteomes" id="UP001273350">
    <property type="component" value="Unassembled WGS sequence"/>
</dbReference>
<reference evidence="3 4" key="1">
    <citation type="submission" date="2023-11" db="EMBL/GenBank/DDBJ databases">
        <title>Unpublished Manusciprt.</title>
        <authorList>
            <person name="Saticioglu I.B."/>
            <person name="Ay H."/>
            <person name="Ajmi N."/>
            <person name="Altun S."/>
            <person name="Duman M."/>
        </authorList>
    </citation>
    <scope>NUCLEOTIDE SEQUENCE [LARGE SCALE GENOMIC DNA]</scope>
    <source>
        <strain evidence="3 4">Fl-318</strain>
    </source>
</reference>
<comment type="caution">
    <text evidence="3">The sequence shown here is derived from an EMBL/GenBank/DDBJ whole genome shotgun (WGS) entry which is preliminary data.</text>
</comment>
<dbReference type="RefSeq" id="WP_230004763.1">
    <property type="nucleotide sequence ID" value="NZ_CP087134.1"/>
</dbReference>
<feature type="compositionally biased region" description="Low complexity" evidence="1">
    <location>
        <begin position="98"/>
        <end position="110"/>
    </location>
</feature>
<feature type="region of interest" description="Disordered" evidence="1">
    <location>
        <begin position="77"/>
        <end position="132"/>
    </location>
</feature>
<evidence type="ECO:0000313" key="4">
    <source>
        <dbReference type="Proteomes" id="UP001273350"/>
    </source>
</evidence>
<feature type="compositionally biased region" description="Low complexity" evidence="1">
    <location>
        <begin position="79"/>
        <end position="91"/>
    </location>
</feature>
<accession>A0ABU4RAK8</accession>
<name>A0ABU4RAK8_9FLAO</name>
<feature type="compositionally biased region" description="Basic residues" evidence="1">
    <location>
        <begin position="123"/>
        <end position="132"/>
    </location>
</feature>
<gene>
    <name evidence="3" type="ORF">SGQ83_04890</name>
</gene>